<evidence type="ECO:0000313" key="3">
    <source>
        <dbReference type="Proteomes" id="UP000017820"/>
    </source>
</evidence>
<dbReference type="Gene3D" id="3.30.700.10">
    <property type="entry name" value="Glycoprotein, Type 4 Pilin"/>
    <property type="match status" value="1"/>
</dbReference>
<evidence type="ECO:0000259" key="1">
    <source>
        <dbReference type="Pfam" id="PF08334"/>
    </source>
</evidence>
<dbReference type="RefSeq" id="WP_023401100.1">
    <property type="nucleotide sequence ID" value="NZ_AUSV01000113.1"/>
</dbReference>
<accession>V4HP01</accession>
<dbReference type="AlphaFoldDB" id="V4HP01"/>
<proteinExistence type="predicted"/>
<dbReference type="SUPFAM" id="SSF54523">
    <property type="entry name" value="Pili subunits"/>
    <property type="match status" value="1"/>
</dbReference>
<sequence length="124" mass="13918">MIKKRVCWALGALLIAVLVLIVMPQFMNKHYCDSVPPKEVRDIAALEAAIKVYYINHQTYPHTLSDLIGSKVSIINSIPLDSWGNEYKYNNPAKVSNKRFEVISLGADNKIGGEGDNRDIFLIN</sequence>
<dbReference type="Pfam" id="PF08334">
    <property type="entry name" value="T2SSG"/>
    <property type="match status" value="1"/>
</dbReference>
<organism evidence="2 3">
    <name type="scientific">Pseudoalteromonas luteoviolacea (strain 2ta16)</name>
    <dbReference type="NCBI Taxonomy" id="1353533"/>
    <lineage>
        <taxon>Bacteria</taxon>
        <taxon>Pseudomonadati</taxon>
        <taxon>Pseudomonadota</taxon>
        <taxon>Gammaproteobacteria</taxon>
        <taxon>Alteromonadales</taxon>
        <taxon>Pseudoalteromonadaceae</taxon>
        <taxon>Pseudoalteromonas</taxon>
    </lineage>
</organism>
<dbReference type="Proteomes" id="UP000017820">
    <property type="component" value="Unassembled WGS sequence"/>
</dbReference>
<dbReference type="EMBL" id="AUSV01000113">
    <property type="protein sequence ID" value="ESP91498.1"/>
    <property type="molecule type" value="Genomic_DNA"/>
</dbReference>
<name>V4HP01_PSEL2</name>
<protein>
    <submittedName>
        <fullName evidence="2">Bacterial type II secretion system protein G</fullName>
    </submittedName>
</protein>
<dbReference type="PATRIC" id="fig|1353533.3.peg.4253"/>
<comment type="caution">
    <text evidence="2">The sequence shown here is derived from an EMBL/GenBank/DDBJ whole genome shotgun (WGS) entry which is preliminary data.</text>
</comment>
<dbReference type="InterPro" id="IPR045584">
    <property type="entry name" value="Pilin-like"/>
</dbReference>
<feature type="domain" description="Type II secretion system protein GspG C-terminal" evidence="1">
    <location>
        <begin position="41"/>
        <end position="120"/>
    </location>
</feature>
<gene>
    <name evidence="2" type="ORF">PL2TA16_00297</name>
</gene>
<reference evidence="2 3" key="1">
    <citation type="submission" date="2013-07" db="EMBL/GenBank/DDBJ databases">
        <title>Draft genome sequence of Pseudoalteromonas luteoviolacea 2ta16.</title>
        <authorList>
            <person name="Allen E.E."/>
            <person name="Azam F."/>
            <person name="Podell S."/>
        </authorList>
    </citation>
    <scope>NUCLEOTIDE SEQUENCE [LARGE SCALE GENOMIC DNA]</scope>
    <source>
        <strain evidence="2 3">2ta16</strain>
    </source>
</reference>
<evidence type="ECO:0000313" key="2">
    <source>
        <dbReference type="EMBL" id="ESP91498.1"/>
    </source>
</evidence>
<dbReference type="InterPro" id="IPR013545">
    <property type="entry name" value="T2SS_protein-GspG_C"/>
</dbReference>